<reference evidence="6 7" key="1">
    <citation type="submission" date="2024-02" db="EMBL/GenBank/DDBJ databases">
        <authorList>
            <person name="Chen Y."/>
            <person name="Shah S."/>
            <person name="Dougan E. K."/>
            <person name="Thang M."/>
            <person name="Chan C."/>
        </authorList>
    </citation>
    <scope>NUCLEOTIDE SEQUENCE [LARGE SCALE GENOMIC DNA]</scope>
</reference>
<evidence type="ECO:0000256" key="4">
    <source>
        <dbReference type="ARBA" id="ARBA00023002"/>
    </source>
</evidence>
<keyword evidence="2" id="KW-0847">Vitamin C</keyword>
<proteinExistence type="predicted"/>
<dbReference type="EMBL" id="CAXAMN010023251">
    <property type="protein sequence ID" value="CAK9076279.1"/>
    <property type="molecule type" value="Genomic_DNA"/>
</dbReference>
<dbReference type="InterPro" id="IPR044862">
    <property type="entry name" value="Pro_4_hyd_alph_FE2OG_OXY"/>
</dbReference>
<comment type="caution">
    <text evidence="6">The sequence shown here is derived from an EMBL/GenBank/DDBJ whole genome shotgun (WGS) entry which is preliminary data.</text>
</comment>
<keyword evidence="3" id="KW-0223">Dioxygenase</keyword>
<sequence length="355" mass="39276">MMAGAFVLQAAPSQGCAGLACSANPVVKVCRSDCCDAVSKFCGMQYKTSLTAACFVMAFRRSRQVICQSKGFGGASRDRKTTTTKPVKEVFATSEIEVAKFKQEVLSYIDQWCDELIAGLRDHGWWASNGPSLPPSLCRALRKEVEDLWHQGHFIKSQSVLGGTVYYDKKNVYATEVTRDRYLLCPRMWHYTVVLTQELTRRVNLAFPKMDLSDKFIGNKLNMSVGNGASFDAHLDVGVAEKPFNRKLSLLVYLNDSWRPSLGGEITLLGEGETELEAANAEPARLGLPVTISPISGRLVAFWSDRILHKVQASEVLDGIEDYRVSYVIWLLGQDDSPGAVKEETKAESVPSWAC</sequence>
<evidence type="ECO:0000313" key="6">
    <source>
        <dbReference type="EMBL" id="CAK9076279.1"/>
    </source>
</evidence>
<accession>A0ABP0PMQ6</accession>
<dbReference type="PANTHER" id="PTHR12907:SF26">
    <property type="entry name" value="HIF PROLYL HYDROXYLASE, ISOFORM C"/>
    <property type="match status" value="1"/>
</dbReference>
<dbReference type="Pfam" id="PF13640">
    <property type="entry name" value="2OG-FeII_Oxy_3"/>
    <property type="match status" value="1"/>
</dbReference>
<keyword evidence="7" id="KW-1185">Reference proteome</keyword>
<dbReference type="InterPro" id="IPR006620">
    <property type="entry name" value="Pro_4_hyd_alph"/>
</dbReference>
<dbReference type="InterPro" id="IPR051559">
    <property type="entry name" value="HIF_prolyl_hydroxylases"/>
</dbReference>
<evidence type="ECO:0000256" key="1">
    <source>
        <dbReference type="ARBA" id="ARBA00001961"/>
    </source>
</evidence>
<dbReference type="Proteomes" id="UP001642484">
    <property type="component" value="Unassembled WGS sequence"/>
</dbReference>
<gene>
    <name evidence="6" type="ORF">CCMP2556_LOCUS37578</name>
</gene>
<organism evidence="6 7">
    <name type="scientific">Durusdinium trenchii</name>
    <dbReference type="NCBI Taxonomy" id="1381693"/>
    <lineage>
        <taxon>Eukaryota</taxon>
        <taxon>Sar</taxon>
        <taxon>Alveolata</taxon>
        <taxon>Dinophyceae</taxon>
        <taxon>Suessiales</taxon>
        <taxon>Symbiodiniaceae</taxon>
        <taxon>Durusdinium</taxon>
    </lineage>
</organism>
<feature type="domain" description="Prolyl 4-hydroxylase alpha subunit" evidence="5">
    <location>
        <begin position="123"/>
        <end position="332"/>
    </location>
</feature>
<keyword evidence="4" id="KW-0560">Oxidoreductase</keyword>
<protein>
    <recommendedName>
        <fullName evidence="5">Prolyl 4-hydroxylase alpha subunit domain-containing protein</fullName>
    </recommendedName>
</protein>
<evidence type="ECO:0000256" key="2">
    <source>
        <dbReference type="ARBA" id="ARBA00022896"/>
    </source>
</evidence>
<dbReference type="PANTHER" id="PTHR12907">
    <property type="entry name" value="EGL NINE HOMOLOG-RELATED"/>
    <property type="match status" value="1"/>
</dbReference>
<name>A0ABP0PMQ6_9DINO</name>
<dbReference type="SMART" id="SM00702">
    <property type="entry name" value="P4Hc"/>
    <property type="match status" value="1"/>
</dbReference>
<evidence type="ECO:0000259" key="5">
    <source>
        <dbReference type="SMART" id="SM00702"/>
    </source>
</evidence>
<dbReference type="Gene3D" id="2.60.120.620">
    <property type="entry name" value="q2cbj1_9rhob like domain"/>
    <property type="match status" value="1"/>
</dbReference>
<evidence type="ECO:0000256" key="3">
    <source>
        <dbReference type="ARBA" id="ARBA00022964"/>
    </source>
</evidence>
<comment type="cofactor">
    <cofactor evidence="1">
        <name>L-ascorbate</name>
        <dbReference type="ChEBI" id="CHEBI:38290"/>
    </cofactor>
</comment>
<evidence type="ECO:0000313" key="7">
    <source>
        <dbReference type="Proteomes" id="UP001642484"/>
    </source>
</evidence>